<dbReference type="PANTHER" id="PTHR33169">
    <property type="entry name" value="PADR-FAMILY TRANSCRIPTIONAL REGULATOR"/>
    <property type="match status" value="1"/>
</dbReference>
<dbReference type="GeneID" id="7170723"/>
<gene>
    <name evidence="2" type="ordered locus">DKAM_0496</name>
</gene>
<dbReference type="EMBL" id="CP001140">
    <property type="protein sequence ID" value="ACL10822.1"/>
    <property type="molecule type" value="Genomic_DNA"/>
</dbReference>
<dbReference type="AlphaFoldDB" id="B8D3Z1"/>
<dbReference type="InterPro" id="IPR036390">
    <property type="entry name" value="WH_DNA-bd_sf"/>
</dbReference>
<organism evidence="2 3">
    <name type="scientific">Desulfurococcus amylolyticus (strain DSM 18924 / JCM 16383 / VKM B-2413 / 1221n)</name>
    <name type="common">Desulfurococcus kamchatkensis</name>
    <dbReference type="NCBI Taxonomy" id="490899"/>
    <lineage>
        <taxon>Archaea</taxon>
        <taxon>Thermoproteota</taxon>
        <taxon>Thermoprotei</taxon>
        <taxon>Desulfurococcales</taxon>
        <taxon>Desulfurococcaceae</taxon>
        <taxon>Desulfurococcus</taxon>
    </lineage>
</organism>
<dbReference type="InterPro" id="IPR052509">
    <property type="entry name" value="Metal_resp_DNA-bind_regulator"/>
</dbReference>
<feature type="domain" description="Transcription regulator PadR N-terminal" evidence="1">
    <location>
        <begin position="21"/>
        <end position="86"/>
    </location>
</feature>
<name>B8D3Z1_DESA1</name>
<dbReference type="KEGG" id="dka:DKAM_0496"/>
<evidence type="ECO:0000313" key="3">
    <source>
        <dbReference type="Proteomes" id="UP000006903"/>
    </source>
</evidence>
<sequence length="151" mass="17634">MNRIRHRGKYVELLILDMSRGGRIHGYYLLKKIREETGLPVNPGLIYPLLKGMVEKGLIKAEESFEKGRRKIVFRITEKGEKYLEENKQELEIARKYFEKLKLAKEVGLTKLVARLIRIFEKIDQLTPEQLEVVRGITRELEAKLIDIAGE</sequence>
<dbReference type="InterPro" id="IPR036388">
    <property type="entry name" value="WH-like_DNA-bd_sf"/>
</dbReference>
<dbReference type="InterPro" id="IPR005149">
    <property type="entry name" value="Tscrpt_reg_PadR_N"/>
</dbReference>
<accession>B8D3Z1</accession>
<dbReference type="PANTHER" id="PTHR33169:SF14">
    <property type="entry name" value="TRANSCRIPTIONAL REGULATOR RV3488"/>
    <property type="match status" value="1"/>
</dbReference>
<evidence type="ECO:0000259" key="1">
    <source>
        <dbReference type="Pfam" id="PF03551"/>
    </source>
</evidence>
<dbReference type="eggNOG" id="arCOG00001">
    <property type="taxonomic scope" value="Archaea"/>
</dbReference>
<dbReference type="Proteomes" id="UP000006903">
    <property type="component" value="Chromosome"/>
</dbReference>
<dbReference type="Pfam" id="PF03551">
    <property type="entry name" value="PadR"/>
    <property type="match status" value="1"/>
</dbReference>
<proteinExistence type="predicted"/>
<dbReference type="STRING" id="490899.DKAM_0496"/>
<dbReference type="RefSeq" id="WP_012608164.1">
    <property type="nucleotide sequence ID" value="NC_011766.1"/>
</dbReference>
<dbReference type="HOGENOM" id="CLU_063440_1_3_2"/>
<reference evidence="2 3" key="1">
    <citation type="journal article" date="2009" name="J. Bacteriol.">
        <title>Complete genome sequence of the anaerobic, protein-degrading hyperthermophilic crenarchaeon Desulfurococcus kamchatkensis.</title>
        <authorList>
            <person name="Ravin N.V."/>
            <person name="Mardanov A.V."/>
            <person name="Beletsky A.V."/>
            <person name="Kublanov I.V."/>
            <person name="Kolganova T.V."/>
            <person name="Lebedinsky A.V."/>
            <person name="Chernyh N.A."/>
            <person name="Bonch-Osmolovskaya E.A."/>
            <person name="Skryabin K.G."/>
        </authorList>
    </citation>
    <scope>NUCLEOTIDE SEQUENCE [LARGE SCALE GENOMIC DNA]</scope>
    <source>
        <strain evidence="3">DSM 18924 / JCM 16383 / VKM B-2413 / 1221n</strain>
    </source>
</reference>
<evidence type="ECO:0000313" key="2">
    <source>
        <dbReference type="EMBL" id="ACL10822.1"/>
    </source>
</evidence>
<dbReference type="SUPFAM" id="SSF46785">
    <property type="entry name" value="Winged helix' DNA-binding domain"/>
    <property type="match status" value="1"/>
</dbReference>
<protein>
    <submittedName>
        <fullName evidence="2">Transcriptional regulator, PadR-like family</fullName>
    </submittedName>
</protein>
<dbReference type="Gene3D" id="1.10.10.10">
    <property type="entry name" value="Winged helix-like DNA-binding domain superfamily/Winged helix DNA-binding domain"/>
    <property type="match status" value="1"/>
</dbReference>